<dbReference type="Pfam" id="PF13508">
    <property type="entry name" value="Acetyltransf_7"/>
    <property type="match status" value="1"/>
</dbReference>
<sequence>MISTIYEERKGDYLISTDRSLLDLDVIHRYLSQESYWAKGIARDQVARMIEHSSLVFGLYYQNRQIGFARVMTDTVRFAYLADVFVLPEFQGKGLGKWLVEFIVSLPEVQVKKFLLATRDAHSLYAKYGFEPLNQPEKFMRKLGK</sequence>
<accession>A0A1I3T119</accession>
<gene>
    <name evidence="2" type="ORF">SAMN05421852_11533</name>
</gene>
<dbReference type="PROSITE" id="PS51186">
    <property type="entry name" value="GNAT"/>
    <property type="match status" value="1"/>
</dbReference>
<evidence type="ECO:0000313" key="2">
    <source>
        <dbReference type="EMBL" id="SFJ64808.1"/>
    </source>
</evidence>
<organism evidence="2 3">
    <name type="scientific">Thermoflavimicrobium dichotomicum</name>
    <dbReference type="NCBI Taxonomy" id="46223"/>
    <lineage>
        <taxon>Bacteria</taxon>
        <taxon>Bacillati</taxon>
        <taxon>Bacillota</taxon>
        <taxon>Bacilli</taxon>
        <taxon>Bacillales</taxon>
        <taxon>Thermoactinomycetaceae</taxon>
        <taxon>Thermoflavimicrobium</taxon>
    </lineage>
</organism>
<feature type="domain" description="N-acetyltransferase" evidence="1">
    <location>
        <begin position="13"/>
        <end position="145"/>
    </location>
</feature>
<keyword evidence="2" id="KW-0808">Transferase</keyword>
<keyword evidence="3" id="KW-1185">Reference proteome</keyword>
<evidence type="ECO:0000313" key="3">
    <source>
        <dbReference type="Proteomes" id="UP000199545"/>
    </source>
</evidence>
<dbReference type="SUPFAM" id="SSF55729">
    <property type="entry name" value="Acyl-CoA N-acyltransferases (Nat)"/>
    <property type="match status" value="1"/>
</dbReference>
<dbReference type="Gene3D" id="3.40.630.30">
    <property type="match status" value="1"/>
</dbReference>
<dbReference type="InterPro" id="IPR016181">
    <property type="entry name" value="Acyl_CoA_acyltransferase"/>
</dbReference>
<name>A0A1I3T119_9BACL</name>
<dbReference type="EMBL" id="FORR01000015">
    <property type="protein sequence ID" value="SFJ64808.1"/>
    <property type="molecule type" value="Genomic_DNA"/>
</dbReference>
<reference evidence="2 3" key="1">
    <citation type="submission" date="2016-10" db="EMBL/GenBank/DDBJ databases">
        <authorList>
            <person name="de Groot N.N."/>
        </authorList>
    </citation>
    <scope>NUCLEOTIDE SEQUENCE [LARGE SCALE GENOMIC DNA]</scope>
    <source>
        <strain evidence="2 3">DSM 44778</strain>
    </source>
</reference>
<dbReference type="PANTHER" id="PTHR43233:SF1">
    <property type="entry name" value="FAMILY N-ACETYLTRANSFERASE, PUTATIVE (AFU_ORTHOLOGUE AFUA_6G03350)-RELATED"/>
    <property type="match status" value="1"/>
</dbReference>
<dbReference type="PANTHER" id="PTHR43233">
    <property type="entry name" value="FAMILY N-ACETYLTRANSFERASE, PUTATIVE (AFU_ORTHOLOGUE AFUA_6G03350)-RELATED"/>
    <property type="match status" value="1"/>
</dbReference>
<dbReference type="GO" id="GO:0016747">
    <property type="term" value="F:acyltransferase activity, transferring groups other than amino-acyl groups"/>
    <property type="evidence" value="ECO:0007669"/>
    <property type="project" value="InterPro"/>
</dbReference>
<protein>
    <submittedName>
        <fullName evidence="2">Acetyltransferase (GNAT) domain-containing protein</fullName>
    </submittedName>
</protein>
<dbReference type="InterPro" id="IPR000182">
    <property type="entry name" value="GNAT_dom"/>
</dbReference>
<evidence type="ECO:0000259" key="1">
    <source>
        <dbReference type="PROSITE" id="PS51186"/>
    </source>
</evidence>
<proteinExistence type="predicted"/>
<dbReference type="CDD" id="cd04301">
    <property type="entry name" value="NAT_SF"/>
    <property type="match status" value="1"/>
</dbReference>
<dbReference type="STRING" id="46223.SAMN05421852_11533"/>
<dbReference type="AlphaFoldDB" id="A0A1I3T119"/>
<dbReference type="InterPro" id="IPR053144">
    <property type="entry name" value="Acetyltransferase_Butenolide"/>
</dbReference>
<dbReference type="Proteomes" id="UP000199545">
    <property type="component" value="Unassembled WGS sequence"/>
</dbReference>